<accession>F8JXC5</accession>
<reference evidence="2" key="1">
    <citation type="submission" date="2011-12" db="EMBL/GenBank/DDBJ databases">
        <title>Complete genome sequence of Streptomyces cattleya strain DSM 46488.</title>
        <authorList>
            <person name="Ou H.-Y."/>
            <person name="Li P."/>
            <person name="Zhao C."/>
            <person name="O'Hagan D."/>
            <person name="Deng Z."/>
        </authorList>
    </citation>
    <scope>NUCLEOTIDE SEQUENCE [LARGE SCALE GENOMIC DNA]</scope>
    <source>
        <strain evidence="2">ATCC 35852 / DSM 46488 / JCM 4925 / NBRC 14057 / NRRL 8057</strain>
    </source>
</reference>
<gene>
    <name evidence="1" type="ordered locus">SCATT_22270</name>
</gene>
<dbReference type="AlphaFoldDB" id="F8JXC5"/>
<dbReference type="RefSeq" id="WP_014142990.1">
    <property type="nucleotide sequence ID" value="NC_016111.1"/>
</dbReference>
<dbReference type="PATRIC" id="fig|1003195.11.peg.3758"/>
<proteinExistence type="predicted"/>
<dbReference type="EMBL" id="CP003219">
    <property type="protein sequence ID" value="AEW94598.1"/>
    <property type="molecule type" value="Genomic_DNA"/>
</dbReference>
<dbReference type="HOGENOM" id="CLU_1088329_0_0_11"/>
<organism evidence="1 2">
    <name type="scientific">Streptantibioticus cattleyicolor (strain ATCC 35852 / DSM 46488 / JCM 4925 / NBRC 14057 / NRRL 8057)</name>
    <name type="common">Streptomyces cattleya</name>
    <dbReference type="NCBI Taxonomy" id="1003195"/>
    <lineage>
        <taxon>Bacteria</taxon>
        <taxon>Bacillati</taxon>
        <taxon>Actinomycetota</taxon>
        <taxon>Actinomycetes</taxon>
        <taxon>Kitasatosporales</taxon>
        <taxon>Streptomycetaceae</taxon>
        <taxon>Streptantibioticus</taxon>
    </lineage>
</organism>
<dbReference type="Proteomes" id="UP000007842">
    <property type="component" value="Chromosome"/>
</dbReference>
<dbReference type="OrthoDB" id="4940937at2"/>
<evidence type="ECO:0000313" key="1">
    <source>
        <dbReference type="EMBL" id="AEW94598.1"/>
    </source>
</evidence>
<protein>
    <submittedName>
        <fullName evidence="1">Uncharacterized protein</fullName>
    </submittedName>
</protein>
<dbReference type="KEGG" id="sct:SCAT_2244"/>
<dbReference type="eggNOG" id="ENOG5033AWF">
    <property type="taxonomic scope" value="Bacteria"/>
</dbReference>
<sequence length="299" mass="31864">MAQTQTLYYVGQDVGVTTPGPVLDDTGSAATGTLTVTLTVTDPTGAVTMPAVSSTGGGTYAAVVPSVATAGIWLYRWTATGTGVGWASEGQFTVRPMGVEQLVDLESVKKHLNMPLNSQAQDDELQGYILMAADQARDVCGPWLPEQHTQFFDGGVNTIVPDWLPLASIQSATEYYGLSAFPLTEQQLGSQMNAFAYTVDYSTGQITRRTFGGQAAMFAIGAKNVKIVYTAGRPGSVPYTVRLGALELIRHMWQMTQQGGRPKFGGSAMEGDTAVPTGFALPDRVVELWAPYRRPPGIA</sequence>
<dbReference type="STRING" id="1003195.SCATT_22270"/>
<keyword evidence="2" id="KW-1185">Reference proteome</keyword>
<name>F8JXC5_STREN</name>
<evidence type="ECO:0000313" key="2">
    <source>
        <dbReference type="Proteomes" id="UP000007842"/>
    </source>
</evidence>
<accession>G8WP96</accession>
<dbReference type="KEGG" id="scy:SCATT_22270"/>